<feature type="non-terminal residue" evidence="1">
    <location>
        <position position="1"/>
    </location>
</feature>
<protein>
    <submittedName>
        <fullName evidence="1">8231_t:CDS:1</fullName>
    </submittedName>
</protein>
<organism evidence="1 2">
    <name type="scientific">Racocetra persica</name>
    <dbReference type="NCBI Taxonomy" id="160502"/>
    <lineage>
        <taxon>Eukaryota</taxon>
        <taxon>Fungi</taxon>
        <taxon>Fungi incertae sedis</taxon>
        <taxon>Mucoromycota</taxon>
        <taxon>Glomeromycotina</taxon>
        <taxon>Glomeromycetes</taxon>
        <taxon>Diversisporales</taxon>
        <taxon>Gigasporaceae</taxon>
        <taxon>Racocetra</taxon>
    </lineage>
</organism>
<comment type="caution">
    <text evidence="1">The sequence shown here is derived from an EMBL/GenBank/DDBJ whole genome shotgun (WGS) entry which is preliminary data.</text>
</comment>
<gene>
    <name evidence="1" type="ORF">RPERSI_LOCUS23137</name>
</gene>
<proteinExistence type="predicted"/>
<keyword evidence="2" id="KW-1185">Reference proteome</keyword>
<accession>A0ACA9RV42</accession>
<name>A0ACA9RV42_9GLOM</name>
<evidence type="ECO:0000313" key="1">
    <source>
        <dbReference type="EMBL" id="CAG8810707.1"/>
    </source>
</evidence>
<sequence length="151" mass="16832">FQEQIRKEISKLYDQNPDYKIVVTGHSLGGALALFAALDIKQFIGGCNPLLYTYGEPRCGNSIFASFVDKTLGTVYRVVNQADEVPHLIPPVNYQHHKGEVWIANTTANEAVKCSGDENKYCSDSVKFSDRNSIDHDGPYWGVLINKGFCE</sequence>
<reference evidence="1" key="1">
    <citation type="submission" date="2021-06" db="EMBL/GenBank/DDBJ databases">
        <authorList>
            <person name="Kallberg Y."/>
            <person name="Tangrot J."/>
            <person name="Rosling A."/>
        </authorList>
    </citation>
    <scope>NUCLEOTIDE SEQUENCE</scope>
    <source>
        <strain evidence="1">MA461A</strain>
    </source>
</reference>
<evidence type="ECO:0000313" key="2">
    <source>
        <dbReference type="Proteomes" id="UP000789920"/>
    </source>
</evidence>
<dbReference type="EMBL" id="CAJVQC010071562">
    <property type="protein sequence ID" value="CAG8810707.1"/>
    <property type="molecule type" value="Genomic_DNA"/>
</dbReference>
<dbReference type="Proteomes" id="UP000789920">
    <property type="component" value="Unassembled WGS sequence"/>
</dbReference>